<dbReference type="GO" id="GO:0016651">
    <property type="term" value="F:oxidoreductase activity, acting on NAD(P)H"/>
    <property type="evidence" value="ECO:0007669"/>
    <property type="project" value="InterPro"/>
</dbReference>
<evidence type="ECO:0000313" key="4">
    <source>
        <dbReference type="EMBL" id="PMD45573.1"/>
    </source>
</evidence>
<dbReference type="SUPFAM" id="SSF50129">
    <property type="entry name" value="GroES-like"/>
    <property type="match status" value="1"/>
</dbReference>
<dbReference type="SMART" id="SM00829">
    <property type="entry name" value="PKS_ER"/>
    <property type="match status" value="1"/>
</dbReference>
<dbReference type="Proteomes" id="UP000235786">
    <property type="component" value="Unassembled WGS sequence"/>
</dbReference>
<dbReference type="Pfam" id="PF08240">
    <property type="entry name" value="ADH_N"/>
    <property type="match status" value="1"/>
</dbReference>
<comment type="similarity">
    <text evidence="1">Belongs to the zinc-containing alcohol dehydrogenase family.</text>
</comment>
<dbReference type="SUPFAM" id="SSF51735">
    <property type="entry name" value="NAD(P)-binding Rossmann-fold domains"/>
    <property type="match status" value="1"/>
</dbReference>
<dbReference type="CDD" id="cd08249">
    <property type="entry name" value="enoyl_reductase_like"/>
    <property type="match status" value="1"/>
</dbReference>
<evidence type="ECO:0000256" key="2">
    <source>
        <dbReference type="ARBA" id="ARBA00023002"/>
    </source>
</evidence>
<dbReference type="InterPro" id="IPR047122">
    <property type="entry name" value="Trans-enoyl_RdTase-like"/>
</dbReference>
<evidence type="ECO:0000313" key="5">
    <source>
        <dbReference type="Proteomes" id="UP000235786"/>
    </source>
</evidence>
<feature type="domain" description="Enoyl reductase (ER)" evidence="3">
    <location>
        <begin position="13"/>
        <end position="349"/>
    </location>
</feature>
<dbReference type="InterPro" id="IPR036291">
    <property type="entry name" value="NAD(P)-bd_dom_sf"/>
</dbReference>
<dbReference type="EMBL" id="KZ613940">
    <property type="protein sequence ID" value="PMD45573.1"/>
    <property type="molecule type" value="Genomic_DNA"/>
</dbReference>
<dbReference type="OrthoDB" id="10257049at2759"/>
<evidence type="ECO:0000256" key="1">
    <source>
        <dbReference type="ARBA" id="ARBA00008072"/>
    </source>
</evidence>
<gene>
    <name evidence="4" type="ORF">L207DRAFT_508422</name>
</gene>
<dbReference type="InterPro" id="IPR013154">
    <property type="entry name" value="ADH-like_N"/>
</dbReference>
<dbReference type="STRING" id="1149755.A0A2J6S475"/>
<dbReference type="InterPro" id="IPR020843">
    <property type="entry name" value="ER"/>
</dbReference>
<dbReference type="Gene3D" id="3.40.50.720">
    <property type="entry name" value="NAD(P)-binding Rossmann-like Domain"/>
    <property type="match status" value="1"/>
</dbReference>
<dbReference type="PANTHER" id="PTHR45348">
    <property type="entry name" value="HYPOTHETICAL OXIDOREDUCTASE (EUROFUNG)"/>
    <property type="match status" value="1"/>
</dbReference>
<reference evidence="4 5" key="1">
    <citation type="submission" date="2016-04" db="EMBL/GenBank/DDBJ databases">
        <title>A degradative enzymes factory behind the ericoid mycorrhizal symbiosis.</title>
        <authorList>
            <consortium name="DOE Joint Genome Institute"/>
            <person name="Martino E."/>
            <person name="Morin E."/>
            <person name="Grelet G."/>
            <person name="Kuo A."/>
            <person name="Kohler A."/>
            <person name="Daghino S."/>
            <person name="Barry K."/>
            <person name="Choi C."/>
            <person name="Cichocki N."/>
            <person name="Clum A."/>
            <person name="Copeland A."/>
            <person name="Hainaut M."/>
            <person name="Haridas S."/>
            <person name="Labutti K."/>
            <person name="Lindquist E."/>
            <person name="Lipzen A."/>
            <person name="Khouja H.-R."/>
            <person name="Murat C."/>
            <person name="Ohm R."/>
            <person name="Olson A."/>
            <person name="Spatafora J."/>
            <person name="Veneault-Fourrey C."/>
            <person name="Henrissat B."/>
            <person name="Grigoriev I."/>
            <person name="Martin F."/>
            <person name="Perotto S."/>
        </authorList>
    </citation>
    <scope>NUCLEOTIDE SEQUENCE [LARGE SCALE GENOMIC DNA]</scope>
    <source>
        <strain evidence="4 5">F</strain>
    </source>
</reference>
<dbReference type="PANTHER" id="PTHR45348:SF7">
    <property type="entry name" value="ZINC BINDING OXIDOREDUCTASE, PUTATIVE-RELATED"/>
    <property type="match status" value="1"/>
</dbReference>
<evidence type="ECO:0000259" key="3">
    <source>
        <dbReference type="SMART" id="SM00829"/>
    </source>
</evidence>
<dbReference type="AlphaFoldDB" id="A0A2J6S475"/>
<accession>A0A2J6S475</accession>
<dbReference type="InterPro" id="IPR011032">
    <property type="entry name" value="GroES-like_sf"/>
</dbReference>
<dbReference type="Pfam" id="PF00107">
    <property type="entry name" value="ADH_zinc_N"/>
    <property type="match status" value="1"/>
</dbReference>
<proteinExistence type="inferred from homology"/>
<protein>
    <submittedName>
        <fullName evidence="4">NAD(P)-binding protein</fullName>
    </submittedName>
</protein>
<keyword evidence="5" id="KW-1185">Reference proteome</keyword>
<dbReference type="InterPro" id="IPR013149">
    <property type="entry name" value="ADH-like_C"/>
</dbReference>
<name>A0A2J6S475_HYAVF</name>
<dbReference type="Gene3D" id="3.90.180.10">
    <property type="entry name" value="Medium-chain alcohol dehydrogenases, catalytic domain"/>
    <property type="match status" value="1"/>
</dbReference>
<keyword evidence="2" id="KW-0560">Oxidoreductase</keyword>
<organism evidence="4 5">
    <name type="scientific">Hyaloscypha variabilis (strain UAMH 11265 / GT02V1 / F)</name>
    <name type="common">Meliniomyces variabilis</name>
    <dbReference type="NCBI Taxonomy" id="1149755"/>
    <lineage>
        <taxon>Eukaryota</taxon>
        <taxon>Fungi</taxon>
        <taxon>Dikarya</taxon>
        <taxon>Ascomycota</taxon>
        <taxon>Pezizomycotina</taxon>
        <taxon>Leotiomycetes</taxon>
        <taxon>Helotiales</taxon>
        <taxon>Hyaloscyphaceae</taxon>
        <taxon>Hyaloscypha</taxon>
        <taxon>Hyaloscypha variabilis</taxon>
    </lineage>
</organism>
<sequence>MTITTSNRAIWISAQNELSLRPITETYEPEGAQVLVQVEYSGINPADLKHGLHLGLNDYPSGYEYSGKVIQAGEEAKFSVGDLVLGHNLVGKNKPIYHGSHQDVLIGEHYISHVPPNMSMQEAACISIMVQTAADGLFNQLGLSGGGVLGEELDGEPILIWGGATSVGVAAIQLAKAAGLSPILTTASKHNHAGLKALGATACFDYRDADVVFQIKSAVQELGGRPLKSIFDTVGAPSSTQLCEECAENENVAFASTLPQPGRPQWKMVLATRNVNFPFPKPGGGVHMMLANPEWQARIDRAITWCLSNYGSGRGFTIPHVRVVSGADDAIAAIKFVADGRSSFEKVVIKHPL</sequence>